<name>A0A1X1ZZJ0_9MYCO</name>
<dbReference type="Proteomes" id="UP000193529">
    <property type="component" value="Unassembled WGS sequence"/>
</dbReference>
<keyword evidence="3" id="KW-1185">Reference proteome</keyword>
<sequence>MDPVTLIAAAVAIGASEGARATTKKAIGDAYTALRNWLTSKYGSVAAEVSCLEQEPEEELRRALLAKKLAAAGANDDSELRQLAQTLLTLIEEQEPGVPATVGVRLRRASIGGDIEVTDVAVEGGSGVDAEDIVADGSLRISGVSARSPQEPPHPPVAREQ</sequence>
<gene>
    <name evidence="2" type="ORF">AWC19_25285</name>
</gene>
<comment type="caution">
    <text evidence="2">The sequence shown here is derived from an EMBL/GenBank/DDBJ whole genome shotgun (WGS) entry which is preliminary data.</text>
</comment>
<feature type="region of interest" description="Disordered" evidence="1">
    <location>
        <begin position="141"/>
        <end position="161"/>
    </location>
</feature>
<dbReference type="RefSeq" id="WP_069395829.1">
    <property type="nucleotide sequence ID" value="NZ_LQPJ01000021.1"/>
</dbReference>
<dbReference type="STRING" id="153971.AWC19_25285"/>
<protein>
    <submittedName>
        <fullName evidence="2">Uncharacterized protein</fullName>
    </submittedName>
</protein>
<dbReference type="EMBL" id="LQPJ01000021">
    <property type="protein sequence ID" value="ORW33032.1"/>
    <property type="molecule type" value="Genomic_DNA"/>
</dbReference>
<dbReference type="AlphaFoldDB" id="A0A1X1ZZJ0"/>
<evidence type="ECO:0000313" key="2">
    <source>
        <dbReference type="EMBL" id="ORW33032.1"/>
    </source>
</evidence>
<dbReference type="OrthoDB" id="4561160at2"/>
<evidence type="ECO:0000313" key="3">
    <source>
        <dbReference type="Proteomes" id="UP000193529"/>
    </source>
</evidence>
<reference evidence="2 3" key="1">
    <citation type="submission" date="2016-01" db="EMBL/GenBank/DDBJ databases">
        <title>The new phylogeny of the genus Mycobacterium.</title>
        <authorList>
            <person name="Tarcisio F."/>
            <person name="Conor M."/>
            <person name="Antonella G."/>
            <person name="Elisabetta G."/>
            <person name="Giulia F.S."/>
            <person name="Sara T."/>
            <person name="Anna F."/>
            <person name="Clotilde B."/>
            <person name="Roberto B."/>
            <person name="Veronica D.S."/>
            <person name="Fabio R."/>
            <person name="Monica P."/>
            <person name="Olivier J."/>
            <person name="Enrico T."/>
            <person name="Nicola S."/>
        </authorList>
    </citation>
    <scope>NUCLEOTIDE SEQUENCE [LARGE SCALE GENOMIC DNA]</scope>
    <source>
        <strain evidence="2 3">DSM 44572</strain>
    </source>
</reference>
<accession>A0A1X1ZZJ0</accession>
<proteinExistence type="predicted"/>
<evidence type="ECO:0000256" key="1">
    <source>
        <dbReference type="SAM" id="MobiDB-lite"/>
    </source>
</evidence>
<feature type="compositionally biased region" description="Pro residues" evidence="1">
    <location>
        <begin position="150"/>
        <end position="161"/>
    </location>
</feature>
<organism evidence="2 3">
    <name type="scientific">Mycobacterium palustre</name>
    <dbReference type="NCBI Taxonomy" id="153971"/>
    <lineage>
        <taxon>Bacteria</taxon>
        <taxon>Bacillati</taxon>
        <taxon>Actinomycetota</taxon>
        <taxon>Actinomycetes</taxon>
        <taxon>Mycobacteriales</taxon>
        <taxon>Mycobacteriaceae</taxon>
        <taxon>Mycobacterium</taxon>
        <taxon>Mycobacterium simiae complex</taxon>
    </lineage>
</organism>